<dbReference type="eggNOG" id="COG0438">
    <property type="taxonomic scope" value="Bacteria"/>
</dbReference>
<dbReference type="SUPFAM" id="SSF53756">
    <property type="entry name" value="UDP-Glycosyltransferase/glycogen phosphorylase"/>
    <property type="match status" value="1"/>
</dbReference>
<dbReference type="AlphaFoldDB" id="S7X689"/>
<dbReference type="PATRIC" id="fig|641526.4.peg.417"/>
<sequence>MAGPDTDGSLAKVKSHAKALGVTVDTPGKLTKTEWIALAKDYNVFINTTNFDNMPVSVIEAMALGLPIVSTNVGGMPYLIEDGSDGVLVPPNNTKAFVEAILKLKSNPEETQNRVTKAREKVALFDWSLLKEKWKAVLFK</sequence>
<reference evidence="2 3" key="1">
    <citation type="journal article" date="2013" name="Genome Announc.">
        <title>Draft Genome Sequence of Winogradskyella psychrotolerans RS-3T, Isolated from the Marine Transect of Kongsfjorden, Ny-Alesund, Svalbard, Arctic Ocean.</title>
        <authorList>
            <person name="Kumar Pinnaka A."/>
            <person name="Ara S."/>
            <person name="Singh A."/>
            <person name="Shivaji S."/>
        </authorList>
    </citation>
    <scope>NUCLEOTIDE SEQUENCE [LARGE SCALE GENOMIC DNA]</scope>
    <source>
        <strain evidence="2 3">RS-3</strain>
    </source>
</reference>
<dbReference type="EMBL" id="ATMR01000022">
    <property type="protein sequence ID" value="EPR74569.1"/>
    <property type="molecule type" value="Genomic_DNA"/>
</dbReference>
<evidence type="ECO:0000259" key="1">
    <source>
        <dbReference type="Pfam" id="PF00534"/>
    </source>
</evidence>
<proteinExistence type="predicted"/>
<dbReference type="PANTHER" id="PTHR12526">
    <property type="entry name" value="GLYCOSYLTRANSFERASE"/>
    <property type="match status" value="1"/>
</dbReference>
<evidence type="ECO:0000313" key="2">
    <source>
        <dbReference type="EMBL" id="EPR74569.1"/>
    </source>
</evidence>
<feature type="domain" description="Glycosyl transferase family 1" evidence="1">
    <location>
        <begin position="10"/>
        <end position="120"/>
    </location>
</feature>
<dbReference type="Pfam" id="PF00534">
    <property type="entry name" value="Glycos_transf_1"/>
    <property type="match status" value="1"/>
</dbReference>
<keyword evidence="2" id="KW-0808">Transferase</keyword>
<gene>
    <name evidence="2" type="ORF">ADIWIN_0421</name>
</gene>
<organism evidence="2 3">
    <name type="scientific">Winogradskyella psychrotolerans RS-3</name>
    <dbReference type="NCBI Taxonomy" id="641526"/>
    <lineage>
        <taxon>Bacteria</taxon>
        <taxon>Pseudomonadati</taxon>
        <taxon>Bacteroidota</taxon>
        <taxon>Flavobacteriia</taxon>
        <taxon>Flavobacteriales</taxon>
        <taxon>Flavobacteriaceae</taxon>
        <taxon>Winogradskyella</taxon>
    </lineage>
</organism>
<dbReference type="Proteomes" id="UP000014962">
    <property type="component" value="Unassembled WGS sequence"/>
</dbReference>
<dbReference type="STRING" id="641526.ADIWIN_0421"/>
<dbReference type="PANTHER" id="PTHR12526:SF630">
    <property type="entry name" value="GLYCOSYLTRANSFERASE"/>
    <property type="match status" value="1"/>
</dbReference>
<dbReference type="GO" id="GO:0016757">
    <property type="term" value="F:glycosyltransferase activity"/>
    <property type="evidence" value="ECO:0007669"/>
    <property type="project" value="InterPro"/>
</dbReference>
<accession>S7X689</accession>
<dbReference type="InterPro" id="IPR001296">
    <property type="entry name" value="Glyco_trans_1"/>
</dbReference>
<keyword evidence="3" id="KW-1185">Reference proteome</keyword>
<evidence type="ECO:0000313" key="3">
    <source>
        <dbReference type="Proteomes" id="UP000014962"/>
    </source>
</evidence>
<dbReference type="Gene3D" id="3.40.50.2000">
    <property type="entry name" value="Glycogen Phosphorylase B"/>
    <property type="match status" value="2"/>
</dbReference>
<name>S7X689_9FLAO</name>
<dbReference type="CDD" id="cd03801">
    <property type="entry name" value="GT4_PimA-like"/>
    <property type="match status" value="1"/>
</dbReference>
<comment type="caution">
    <text evidence="2">The sequence shown here is derived from an EMBL/GenBank/DDBJ whole genome shotgun (WGS) entry which is preliminary data.</text>
</comment>
<protein>
    <submittedName>
        <fullName evidence="2">Glycosyl transferase, group 1</fullName>
    </submittedName>
</protein>